<evidence type="ECO:0000313" key="2">
    <source>
        <dbReference type="Proteomes" id="UP001202134"/>
    </source>
</evidence>
<comment type="caution">
    <text evidence="1">The sequence shown here is derived from an EMBL/GenBank/DDBJ whole genome shotgun (WGS) entry which is preliminary data.</text>
</comment>
<proteinExistence type="predicted"/>
<protein>
    <submittedName>
        <fullName evidence="1">SPOR domain-containing protein</fullName>
    </submittedName>
</protein>
<sequence length="142" mass="16208">MFVSELADKLLSEGCTQNSFAVLSRQSDAYCLDKVAGKWSVFYSERGVDSEPLYTSKSESEACKYFYDLILNLEHLHLVGFFKLESQAFELVDKLAGFEIQSIRNDIPAYNTANDPRYRVFVIGADIFKVKNTLGEFEIKYT</sequence>
<reference evidence="1 2" key="1">
    <citation type="submission" date="2022-01" db="EMBL/GenBank/DDBJ databases">
        <title>Whole genome-based taxonomy of the Shewanellaceae.</title>
        <authorList>
            <person name="Martin-Rodriguez A.J."/>
        </authorList>
    </citation>
    <scope>NUCLEOTIDE SEQUENCE [LARGE SCALE GENOMIC DNA]</scope>
    <source>
        <strain evidence="1 2">DSM 24955</strain>
    </source>
</reference>
<organism evidence="1 2">
    <name type="scientific">Shewanella electrodiphila</name>
    <dbReference type="NCBI Taxonomy" id="934143"/>
    <lineage>
        <taxon>Bacteria</taxon>
        <taxon>Pseudomonadati</taxon>
        <taxon>Pseudomonadota</taxon>
        <taxon>Gammaproteobacteria</taxon>
        <taxon>Alteromonadales</taxon>
        <taxon>Shewanellaceae</taxon>
        <taxon>Shewanella</taxon>
    </lineage>
</organism>
<dbReference type="Proteomes" id="UP001202134">
    <property type="component" value="Unassembled WGS sequence"/>
</dbReference>
<gene>
    <name evidence="1" type="ORF">L2737_16730</name>
</gene>
<dbReference type="EMBL" id="JAKIKU010000010">
    <property type="protein sequence ID" value="MCL1046945.1"/>
    <property type="molecule type" value="Genomic_DNA"/>
</dbReference>
<keyword evidence="2" id="KW-1185">Reference proteome</keyword>
<dbReference type="RefSeq" id="WP_248956474.1">
    <property type="nucleotide sequence ID" value="NZ_JAKIKU010000010.1"/>
</dbReference>
<evidence type="ECO:0000313" key="1">
    <source>
        <dbReference type="EMBL" id="MCL1046945.1"/>
    </source>
</evidence>
<name>A0ABT0KSW0_9GAMM</name>
<accession>A0ABT0KSW0</accession>